<dbReference type="Proteomes" id="UP000623467">
    <property type="component" value="Unassembled WGS sequence"/>
</dbReference>
<sequence>MSSSVHKDTFNVIMMHKLPPHLSMDEWVAKRESLVNEALSLPVVQKNLVKCEIIIQNELFDDHFKVFGLPKRDPVLFVALRSETAEQLYAILADAEVRRIFERGKEAGSQSYGFSVDIVAKINKQALSNGVNTFFVYNVPPPSVFGAT</sequence>
<keyword evidence="2" id="KW-1185">Reference proteome</keyword>
<accession>A0A8H6XL12</accession>
<organism evidence="1 2">
    <name type="scientific">Mycena sanguinolenta</name>
    <dbReference type="NCBI Taxonomy" id="230812"/>
    <lineage>
        <taxon>Eukaryota</taxon>
        <taxon>Fungi</taxon>
        <taxon>Dikarya</taxon>
        <taxon>Basidiomycota</taxon>
        <taxon>Agaricomycotina</taxon>
        <taxon>Agaricomycetes</taxon>
        <taxon>Agaricomycetidae</taxon>
        <taxon>Agaricales</taxon>
        <taxon>Marasmiineae</taxon>
        <taxon>Mycenaceae</taxon>
        <taxon>Mycena</taxon>
    </lineage>
</organism>
<gene>
    <name evidence="1" type="ORF">MSAN_02015100</name>
</gene>
<dbReference type="EMBL" id="JACAZH010000025">
    <property type="protein sequence ID" value="KAF7342584.1"/>
    <property type="molecule type" value="Genomic_DNA"/>
</dbReference>
<name>A0A8H6XL12_9AGAR</name>
<evidence type="ECO:0000313" key="2">
    <source>
        <dbReference type="Proteomes" id="UP000623467"/>
    </source>
</evidence>
<protein>
    <submittedName>
        <fullName evidence="1">Uncharacterized protein</fullName>
    </submittedName>
</protein>
<dbReference type="OrthoDB" id="2935144at2759"/>
<dbReference type="AlphaFoldDB" id="A0A8H6XL12"/>
<proteinExistence type="predicted"/>
<reference evidence="1" key="1">
    <citation type="submission" date="2020-05" db="EMBL/GenBank/DDBJ databases">
        <title>Mycena genomes resolve the evolution of fungal bioluminescence.</title>
        <authorList>
            <person name="Tsai I.J."/>
        </authorList>
    </citation>
    <scope>NUCLEOTIDE SEQUENCE</scope>
    <source>
        <strain evidence="1">160909Yilan</strain>
    </source>
</reference>
<comment type="caution">
    <text evidence="1">The sequence shown here is derived from an EMBL/GenBank/DDBJ whole genome shotgun (WGS) entry which is preliminary data.</text>
</comment>
<evidence type="ECO:0000313" key="1">
    <source>
        <dbReference type="EMBL" id="KAF7342584.1"/>
    </source>
</evidence>